<reference evidence="1" key="1">
    <citation type="submission" date="2024-01" db="EMBL/GenBank/DDBJ databases">
        <title>Bank of Algae and Cyanobacteria of the Azores (BACA) strain genomes.</title>
        <authorList>
            <person name="Luz R."/>
            <person name="Cordeiro R."/>
            <person name="Fonseca A."/>
            <person name="Goncalves V."/>
        </authorList>
    </citation>
    <scope>NUCLEOTIDE SEQUENCE</scope>
    <source>
        <strain evidence="1">BACA0141</strain>
    </source>
</reference>
<name>A0AAW9PRM8_9CYAN</name>
<keyword evidence="2" id="KW-1185">Reference proteome</keyword>
<sequence>MERVAKEIHKDDSILVEPVIDRDTQGVAGSPDIANTIFNKIRECQVFVCDVSIINNGKDGRLTPNPNVLVELGFAVGVLGWERIVLVMNTAFGEIESLPFDLRMRRITSYTLPVNFESKADMRRVLEGKLGAALREILRVEMTVVESTPAPPSIVEQAITAIEDSQPNAPVLARKYLSWLVEELIRLFPEYKEDRLDLLLTQADDPTQVLASEFSTFAKAIAATNNIEIAKAVYEGFVPILELYEYPSDYFGEIQKTEFDFYRFLGHELFVSFFSAFLANKRWALIAELLSTELYISNVYRIKSTSVLFTYASRHVATFNTINDREKLNRISLHADVLNKRHTESSLAKIVPAQSFMEADFFLYLTIPHAQLAFGNWHPWSVIYLNRPPSYLSQAASCRFAEQLLSPMNVENVQALREHVSDCIARLQEYYRSCYHEILERFDPQIIGSRS</sequence>
<protein>
    <recommendedName>
        <fullName evidence="3">CD-NTase-associated protein 12/Pycsar effector protein TIR domain-containing protein</fullName>
    </recommendedName>
</protein>
<comment type="caution">
    <text evidence="1">The sequence shown here is derived from an EMBL/GenBank/DDBJ whole genome shotgun (WGS) entry which is preliminary data.</text>
</comment>
<evidence type="ECO:0000313" key="2">
    <source>
        <dbReference type="Proteomes" id="UP001333818"/>
    </source>
</evidence>
<proteinExistence type="predicted"/>
<dbReference type="AlphaFoldDB" id="A0AAW9PRM8"/>
<dbReference type="Proteomes" id="UP001333818">
    <property type="component" value="Unassembled WGS sequence"/>
</dbReference>
<accession>A0AAW9PRM8</accession>
<dbReference type="EMBL" id="JAZBJZ010000025">
    <property type="protein sequence ID" value="MEE3716752.1"/>
    <property type="molecule type" value="Genomic_DNA"/>
</dbReference>
<organism evidence="1 2">
    <name type="scientific">Tumidithrix elongata BACA0141</name>
    <dbReference type="NCBI Taxonomy" id="2716417"/>
    <lineage>
        <taxon>Bacteria</taxon>
        <taxon>Bacillati</taxon>
        <taxon>Cyanobacteriota</taxon>
        <taxon>Cyanophyceae</taxon>
        <taxon>Pseudanabaenales</taxon>
        <taxon>Pseudanabaenaceae</taxon>
        <taxon>Tumidithrix</taxon>
        <taxon>Tumidithrix elongata</taxon>
    </lineage>
</organism>
<dbReference type="RefSeq" id="WP_330483180.1">
    <property type="nucleotide sequence ID" value="NZ_JAZBJZ010000025.1"/>
</dbReference>
<gene>
    <name evidence="1" type="ORF">V2H45_08340</name>
</gene>
<evidence type="ECO:0008006" key="3">
    <source>
        <dbReference type="Google" id="ProtNLM"/>
    </source>
</evidence>
<evidence type="ECO:0000313" key="1">
    <source>
        <dbReference type="EMBL" id="MEE3716752.1"/>
    </source>
</evidence>